<sequence length="161" mass="19296">MDVLKGKVSPLRQAYLRWRSLRNVPLRKKYFVGYDLDGNTFWEMYDYNNPYRPRRMVEYRDKTANLVDVKLPPQWIQWLKHTRPHTPTLEELIADLKRQENLKELVRAADQRWREIPLKSATKEEARVHDTIQSKPTFEQPMTASGKEEFQPEGWNPSAKR</sequence>
<dbReference type="InterPro" id="IPR052618">
    <property type="entry name" value="ComplexI_NDUFA12"/>
</dbReference>
<dbReference type="Pfam" id="PF05071">
    <property type="entry name" value="NDUFA12"/>
    <property type="match status" value="1"/>
</dbReference>
<dbReference type="EMBL" id="HG937694">
    <property type="protein sequence ID" value="CDP37124.1"/>
    <property type="molecule type" value="Genomic_DNA"/>
</dbReference>
<dbReference type="AlphaFoldDB" id="A0A060T8K5"/>
<evidence type="ECO:0000256" key="2">
    <source>
        <dbReference type="SAM" id="MobiDB-lite"/>
    </source>
</evidence>
<proteinExistence type="inferred from homology"/>
<feature type="region of interest" description="Disordered" evidence="2">
    <location>
        <begin position="122"/>
        <end position="161"/>
    </location>
</feature>
<dbReference type="InterPro" id="IPR007763">
    <property type="entry name" value="NDUFA12"/>
</dbReference>
<feature type="compositionally biased region" description="Polar residues" evidence="2">
    <location>
        <begin position="133"/>
        <end position="143"/>
    </location>
</feature>
<dbReference type="GO" id="GO:0005739">
    <property type="term" value="C:mitochondrion"/>
    <property type="evidence" value="ECO:0007669"/>
    <property type="project" value="TreeGrafter"/>
</dbReference>
<evidence type="ECO:0000256" key="1">
    <source>
        <dbReference type="ARBA" id="ARBA00007355"/>
    </source>
</evidence>
<dbReference type="GO" id="GO:0045271">
    <property type="term" value="C:respiratory chain complex I"/>
    <property type="evidence" value="ECO:0007669"/>
    <property type="project" value="InterPro"/>
</dbReference>
<dbReference type="GO" id="GO:0032981">
    <property type="term" value="P:mitochondrial respiratory chain complex I assembly"/>
    <property type="evidence" value="ECO:0007669"/>
    <property type="project" value="TreeGrafter"/>
</dbReference>
<dbReference type="PANTHER" id="PTHR32470:SF2">
    <property type="entry name" value="NADH DEHYDROGENASE [UBIQUINONE] 1 ALPHA SUBCOMPLEX ASSEMBLY FACTOR 2"/>
    <property type="match status" value="1"/>
</dbReference>
<name>A0A060T8K5_BLAAD</name>
<reference evidence="3" key="1">
    <citation type="submission" date="2014-02" db="EMBL/GenBank/DDBJ databases">
        <authorList>
            <person name="Genoscope - CEA"/>
        </authorList>
    </citation>
    <scope>NUCLEOTIDE SEQUENCE</scope>
    <source>
        <strain evidence="3">LS3</strain>
    </source>
</reference>
<dbReference type="PhylomeDB" id="A0A060T8K5"/>
<comment type="similarity">
    <text evidence="1">Belongs to the complex I NDUFA12 subunit family.</text>
</comment>
<gene>
    <name evidence="3" type="ORF">GNLVRS02_ARAD1D04290g</name>
</gene>
<reference evidence="3" key="2">
    <citation type="submission" date="2014-06" db="EMBL/GenBank/DDBJ databases">
        <title>The complete genome of Blastobotrys (Arxula) adeninivorans LS3 - a yeast of biotechnological interest.</title>
        <authorList>
            <person name="Kunze G."/>
            <person name="Gaillardin C."/>
            <person name="Czernicka M."/>
            <person name="Durrens P."/>
            <person name="Martin T."/>
            <person name="Boer E."/>
            <person name="Gabaldon T."/>
            <person name="Cruz J."/>
            <person name="Talla E."/>
            <person name="Marck C."/>
            <person name="Goffeau A."/>
            <person name="Barbe V."/>
            <person name="Baret P."/>
            <person name="Baronian K."/>
            <person name="Beier S."/>
            <person name="Bleykasten C."/>
            <person name="Bode R."/>
            <person name="Casaregola S."/>
            <person name="Despons L."/>
            <person name="Fairhead C."/>
            <person name="Giersberg M."/>
            <person name="Gierski P."/>
            <person name="Hahnel U."/>
            <person name="Hartmann A."/>
            <person name="Jankowska D."/>
            <person name="Jubin C."/>
            <person name="Jung P."/>
            <person name="Lafontaine I."/>
            <person name="Leh-Louis V."/>
            <person name="Lemaire M."/>
            <person name="Marcet-Houben M."/>
            <person name="Mascher M."/>
            <person name="Morel G."/>
            <person name="Richard G.-F."/>
            <person name="Riechen J."/>
            <person name="Sacerdot C."/>
            <person name="Sarkar A."/>
            <person name="Savel G."/>
            <person name="Schacherer J."/>
            <person name="Sherman D."/>
            <person name="Straub M.-L."/>
            <person name="Stein N."/>
            <person name="Thierry A."/>
            <person name="Trautwein-Schult A."/>
            <person name="Westhof E."/>
            <person name="Worch S."/>
            <person name="Dujon B."/>
            <person name="Souciet J.-L."/>
            <person name="Wincker P."/>
            <person name="Scholz U."/>
            <person name="Neuveglise N."/>
        </authorList>
    </citation>
    <scope>NUCLEOTIDE SEQUENCE</scope>
    <source>
        <strain evidence="3">LS3</strain>
    </source>
</reference>
<feature type="compositionally biased region" description="Basic and acidic residues" evidence="2">
    <location>
        <begin position="122"/>
        <end position="132"/>
    </location>
</feature>
<evidence type="ECO:0000313" key="3">
    <source>
        <dbReference type="EMBL" id="CDP37124.1"/>
    </source>
</evidence>
<dbReference type="PANTHER" id="PTHR32470">
    <property type="entry name" value="ADH DEHYDROGENASE [UBIQUINONE] 1 ALPHA SUBCOMPLEX ASSEMBLY FACTOR 2"/>
    <property type="match status" value="1"/>
</dbReference>
<accession>A0A060T8K5</accession>
<organism evidence="3">
    <name type="scientific">Blastobotrys adeninivorans</name>
    <name type="common">Yeast</name>
    <name type="synonym">Arxula adeninivorans</name>
    <dbReference type="NCBI Taxonomy" id="409370"/>
    <lineage>
        <taxon>Eukaryota</taxon>
        <taxon>Fungi</taxon>
        <taxon>Dikarya</taxon>
        <taxon>Ascomycota</taxon>
        <taxon>Saccharomycotina</taxon>
        <taxon>Dipodascomycetes</taxon>
        <taxon>Dipodascales</taxon>
        <taxon>Trichomonascaceae</taxon>
        <taxon>Blastobotrys</taxon>
    </lineage>
</organism>
<protein>
    <submittedName>
        <fullName evidence="3">ARAD1D04290p</fullName>
    </submittedName>
</protein>